<evidence type="ECO:0000256" key="1">
    <source>
        <dbReference type="SAM" id="MobiDB-lite"/>
    </source>
</evidence>
<name>A0A8H7W9E7_9HELO</name>
<feature type="chain" id="PRO_5034932652" description="Glycosyltransferase family 8 protein" evidence="2">
    <location>
        <begin position="23"/>
        <end position="533"/>
    </location>
</feature>
<feature type="region of interest" description="Disordered" evidence="1">
    <location>
        <begin position="458"/>
        <end position="478"/>
    </location>
</feature>
<evidence type="ECO:0000313" key="3">
    <source>
        <dbReference type="EMBL" id="KAG4420447.1"/>
    </source>
</evidence>
<protein>
    <recommendedName>
        <fullName evidence="5">Glycosyltransferase family 8 protein</fullName>
    </recommendedName>
</protein>
<feature type="signal peptide" evidence="2">
    <location>
        <begin position="1"/>
        <end position="22"/>
    </location>
</feature>
<accession>A0A8H7W9E7</accession>
<feature type="region of interest" description="Disordered" evidence="1">
    <location>
        <begin position="36"/>
        <end position="68"/>
    </location>
</feature>
<comment type="caution">
    <text evidence="3">The sequence shown here is derived from an EMBL/GenBank/DDBJ whole genome shotgun (WGS) entry which is preliminary data.</text>
</comment>
<sequence length="533" mass="60122">MISRRNKYLLFVSICLVFLVSTFRYQRQFPELSISPAEKLPPASSQEPPAPPSPQPPQAGEKPKHTFTYKPVPSVVPDPIIDNFPLAAAAHSPRDLPPIPPWNTPPAEHVPDNTPLFIGFTRNWRILQQVVVSYITAGWPPEDIYVVENTGVFDSNAKGLLSLQNPFFLNHTRLHLLGVNIIVTPTLLTFAQLQNFYIHQSIERGWKQYFWGHMDIVALSFEDKVVVGGEEKAGNEQEKVEGGAGTDGDVKKNDEEVGKYKDFKSLYMNCVQALREATVKDEGSDEERRWAMRWFNYDKLALVNVAGFVEIGAWDTQIPYYMTDCDLHARLNMAKLEIKDAPAGFLIDVGESIDDLYTLYRKSDSPPATFVDPKTFEEKKEEEKKEKKDSRATDTEESSEANSSTSASKEAWYTHLLSPAPPSSSSPHHPPITSWRVPTDPINSPSFANLLHTAEAMQHSKATGSKGRNMWQARQRGGEGDPFYRDAMGFERGILMAIEHGRQVYAEKWGHRGCDIFDLGLGLEDAWRVEKDW</sequence>
<feature type="region of interest" description="Disordered" evidence="1">
    <location>
        <begin position="370"/>
        <end position="439"/>
    </location>
</feature>
<dbReference type="Proteomes" id="UP000664132">
    <property type="component" value="Unassembled WGS sequence"/>
</dbReference>
<dbReference type="OrthoDB" id="3527108at2759"/>
<keyword evidence="4" id="KW-1185">Reference proteome</keyword>
<keyword evidence="2" id="KW-0732">Signal</keyword>
<feature type="compositionally biased region" description="Pro residues" evidence="1">
    <location>
        <begin position="419"/>
        <end position="430"/>
    </location>
</feature>
<feature type="compositionally biased region" description="Low complexity" evidence="1">
    <location>
        <begin position="400"/>
        <end position="411"/>
    </location>
</feature>
<dbReference type="EMBL" id="JAFJYH010000084">
    <property type="protein sequence ID" value="KAG4420447.1"/>
    <property type="molecule type" value="Genomic_DNA"/>
</dbReference>
<reference evidence="3" key="1">
    <citation type="submission" date="2021-02" db="EMBL/GenBank/DDBJ databases">
        <title>Genome sequence Cadophora malorum strain M34.</title>
        <authorList>
            <person name="Stefanovic E."/>
            <person name="Vu D."/>
            <person name="Scully C."/>
            <person name="Dijksterhuis J."/>
            <person name="Roader J."/>
            <person name="Houbraken J."/>
        </authorList>
    </citation>
    <scope>NUCLEOTIDE SEQUENCE</scope>
    <source>
        <strain evidence="3">M34</strain>
    </source>
</reference>
<proteinExistence type="predicted"/>
<evidence type="ECO:0000313" key="4">
    <source>
        <dbReference type="Proteomes" id="UP000664132"/>
    </source>
</evidence>
<gene>
    <name evidence="3" type="ORF">IFR04_006463</name>
</gene>
<evidence type="ECO:0000256" key="2">
    <source>
        <dbReference type="SAM" id="SignalP"/>
    </source>
</evidence>
<organism evidence="3 4">
    <name type="scientific">Cadophora malorum</name>
    <dbReference type="NCBI Taxonomy" id="108018"/>
    <lineage>
        <taxon>Eukaryota</taxon>
        <taxon>Fungi</taxon>
        <taxon>Dikarya</taxon>
        <taxon>Ascomycota</taxon>
        <taxon>Pezizomycotina</taxon>
        <taxon>Leotiomycetes</taxon>
        <taxon>Helotiales</taxon>
        <taxon>Ploettnerulaceae</taxon>
        <taxon>Cadophora</taxon>
    </lineage>
</organism>
<evidence type="ECO:0008006" key="5">
    <source>
        <dbReference type="Google" id="ProtNLM"/>
    </source>
</evidence>
<dbReference type="AlphaFoldDB" id="A0A8H7W9E7"/>
<feature type="compositionally biased region" description="Pro residues" evidence="1">
    <location>
        <begin position="48"/>
        <end position="57"/>
    </location>
</feature>
<feature type="compositionally biased region" description="Basic and acidic residues" evidence="1">
    <location>
        <begin position="374"/>
        <end position="394"/>
    </location>
</feature>